<dbReference type="Pfam" id="PF07534">
    <property type="entry name" value="TLD"/>
    <property type="match status" value="1"/>
</dbReference>
<evidence type="ECO:0000313" key="1">
    <source>
        <dbReference type="EMBL" id="CAB4041684.1"/>
    </source>
</evidence>
<dbReference type="Proteomes" id="UP001152795">
    <property type="component" value="Unassembled WGS sequence"/>
</dbReference>
<dbReference type="PROSITE" id="PS51886">
    <property type="entry name" value="TLDC"/>
    <property type="match status" value="1"/>
</dbReference>
<evidence type="ECO:0000313" key="2">
    <source>
        <dbReference type="Proteomes" id="UP001152795"/>
    </source>
</evidence>
<name>A0A6S7KFT9_PARCT</name>
<protein>
    <submittedName>
        <fullName evidence="1">Uncharacterized protein</fullName>
    </submittedName>
</protein>
<dbReference type="OrthoDB" id="5987336at2759"/>
<keyword evidence="2" id="KW-1185">Reference proteome</keyword>
<comment type="caution">
    <text evidence="1">The sequence shown here is derived from an EMBL/GenBank/DDBJ whole genome shotgun (WGS) entry which is preliminary data.</text>
</comment>
<reference evidence="1" key="1">
    <citation type="submission" date="2020-04" db="EMBL/GenBank/DDBJ databases">
        <authorList>
            <person name="Alioto T."/>
            <person name="Alioto T."/>
            <person name="Gomez Garrido J."/>
        </authorList>
    </citation>
    <scope>NUCLEOTIDE SEQUENCE</scope>
    <source>
        <strain evidence="1">A484AB</strain>
    </source>
</reference>
<proteinExistence type="predicted"/>
<dbReference type="Gene3D" id="2.10.25.10">
    <property type="entry name" value="Laminin"/>
    <property type="match status" value="1"/>
</dbReference>
<dbReference type="InterPro" id="IPR006571">
    <property type="entry name" value="TLDc_dom"/>
</dbReference>
<organism evidence="1 2">
    <name type="scientific">Paramuricea clavata</name>
    <name type="common">Red gorgonian</name>
    <name type="synonym">Violescent sea-whip</name>
    <dbReference type="NCBI Taxonomy" id="317549"/>
    <lineage>
        <taxon>Eukaryota</taxon>
        <taxon>Metazoa</taxon>
        <taxon>Cnidaria</taxon>
        <taxon>Anthozoa</taxon>
        <taxon>Octocorallia</taxon>
        <taxon>Malacalcyonacea</taxon>
        <taxon>Plexauridae</taxon>
        <taxon>Paramuricea</taxon>
    </lineage>
</organism>
<dbReference type="AlphaFoldDB" id="A0A6S7KFT9"/>
<feature type="non-terminal residue" evidence="1">
    <location>
        <position position="1"/>
    </location>
</feature>
<gene>
    <name evidence="1" type="ORF">PACLA_8A039198</name>
</gene>
<dbReference type="EMBL" id="CACRXK020028753">
    <property type="protein sequence ID" value="CAB4041684.1"/>
    <property type="molecule type" value="Genomic_DNA"/>
</dbReference>
<accession>A0A6S7KFT9</accession>
<sequence length="118" mass="13123">MKNCQNLGKTIIDLKDGPGSDPYKCECSKQYSGDLCKIVPLPSVDSAILSGEPADFLTRLISWTGITSSTIWNLCWRATKHGWTVSTFHENCDFKKPTVNIIKVGNFIFGGYATESWK</sequence>